<protein>
    <submittedName>
        <fullName evidence="2">XRE family transcriptional regulator</fullName>
    </submittedName>
</protein>
<gene>
    <name evidence="2" type="ORF">D3F03_15730</name>
</gene>
<dbReference type="RefSeq" id="WP_119110383.1">
    <property type="nucleotide sequence ID" value="NZ_QXJC01000010.1"/>
</dbReference>
<dbReference type="CDD" id="cd00093">
    <property type="entry name" value="HTH_XRE"/>
    <property type="match status" value="1"/>
</dbReference>
<dbReference type="OrthoDB" id="8912319at2"/>
<dbReference type="AlphaFoldDB" id="A0A398CC72"/>
<dbReference type="Proteomes" id="UP000266302">
    <property type="component" value="Unassembled WGS sequence"/>
</dbReference>
<proteinExistence type="predicted"/>
<dbReference type="GO" id="GO:0003677">
    <property type="term" value="F:DNA binding"/>
    <property type="evidence" value="ECO:0007669"/>
    <property type="project" value="InterPro"/>
</dbReference>
<evidence type="ECO:0000313" key="3">
    <source>
        <dbReference type="Proteomes" id="UP000266302"/>
    </source>
</evidence>
<comment type="caution">
    <text evidence="2">The sequence shown here is derived from an EMBL/GenBank/DDBJ whole genome shotgun (WGS) entry which is preliminary data.</text>
</comment>
<dbReference type="InterPro" id="IPR010982">
    <property type="entry name" value="Lambda_DNA-bd_dom_sf"/>
</dbReference>
<dbReference type="InterPro" id="IPR001387">
    <property type="entry name" value="Cro/C1-type_HTH"/>
</dbReference>
<reference evidence="2 3" key="1">
    <citation type="submission" date="2018-09" db="EMBL/GenBank/DDBJ databases">
        <title>Draft genome of Simplicispira sp. NY-02.</title>
        <authorList>
            <person name="Im W.T."/>
        </authorList>
    </citation>
    <scope>NUCLEOTIDE SEQUENCE [LARGE SCALE GENOMIC DNA]</scope>
    <source>
        <strain evidence="2 3">NY-02</strain>
    </source>
</reference>
<evidence type="ECO:0000259" key="1">
    <source>
        <dbReference type="PROSITE" id="PS50943"/>
    </source>
</evidence>
<accession>A0A398CC72</accession>
<feature type="domain" description="HTH cro/C1-type" evidence="1">
    <location>
        <begin position="51"/>
        <end position="103"/>
    </location>
</feature>
<name>A0A398CC72_9BURK</name>
<sequence length="160" mass="17559">MTSHARPTTTPSKYRNNGRQLVELAGCHGQRCPSQYVATDAKTFGELLFVLRSRQRMTLRCLAEKANMAASLVSEFENARRPPPGELVVSRLTQALELPPDEALLLATLASQERGGIGLRVARATPRHVADLLRDIACMGQQLSPAQVRSIRQSLEVAMP</sequence>
<dbReference type="SUPFAM" id="SSF47413">
    <property type="entry name" value="lambda repressor-like DNA-binding domains"/>
    <property type="match status" value="1"/>
</dbReference>
<organism evidence="2 3">
    <name type="scientific">Simplicispira hankyongi</name>
    <dbReference type="NCBI Taxonomy" id="2315688"/>
    <lineage>
        <taxon>Bacteria</taxon>
        <taxon>Pseudomonadati</taxon>
        <taxon>Pseudomonadota</taxon>
        <taxon>Betaproteobacteria</taxon>
        <taxon>Burkholderiales</taxon>
        <taxon>Comamonadaceae</taxon>
        <taxon>Simplicispira</taxon>
    </lineage>
</organism>
<dbReference type="SMART" id="SM00530">
    <property type="entry name" value="HTH_XRE"/>
    <property type="match status" value="1"/>
</dbReference>
<dbReference type="Gene3D" id="1.10.260.40">
    <property type="entry name" value="lambda repressor-like DNA-binding domains"/>
    <property type="match status" value="1"/>
</dbReference>
<keyword evidence="3" id="KW-1185">Reference proteome</keyword>
<dbReference type="EMBL" id="QXJC01000010">
    <property type="protein sequence ID" value="RID97156.1"/>
    <property type="molecule type" value="Genomic_DNA"/>
</dbReference>
<dbReference type="PROSITE" id="PS50943">
    <property type="entry name" value="HTH_CROC1"/>
    <property type="match status" value="1"/>
</dbReference>
<evidence type="ECO:0000313" key="2">
    <source>
        <dbReference type="EMBL" id="RID97156.1"/>
    </source>
</evidence>
<dbReference type="Pfam" id="PF13560">
    <property type="entry name" value="HTH_31"/>
    <property type="match status" value="1"/>
</dbReference>